<proteinExistence type="predicted"/>
<evidence type="ECO:0000313" key="2">
    <source>
        <dbReference type="Proteomes" id="UP000821845"/>
    </source>
</evidence>
<organism evidence="1 2">
    <name type="scientific">Hyalomma asiaticum</name>
    <name type="common">Tick</name>
    <dbReference type="NCBI Taxonomy" id="266040"/>
    <lineage>
        <taxon>Eukaryota</taxon>
        <taxon>Metazoa</taxon>
        <taxon>Ecdysozoa</taxon>
        <taxon>Arthropoda</taxon>
        <taxon>Chelicerata</taxon>
        <taxon>Arachnida</taxon>
        <taxon>Acari</taxon>
        <taxon>Parasitiformes</taxon>
        <taxon>Ixodida</taxon>
        <taxon>Ixodoidea</taxon>
        <taxon>Ixodidae</taxon>
        <taxon>Hyalomminae</taxon>
        <taxon>Hyalomma</taxon>
    </lineage>
</organism>
<gene>
    <name evidence="1" type="ORF">HPB50_013053</name>
</gene>
<evidence type="ECO:0000313" key="1">
    <source>
        <dbReference type="EMBL" id="KAH6936066.1"/>
    </source>
</evidence>
<dbReference type="EMBL" id="CM023483">
    <property type="protein sequence ID" value="KAH6936066.1"/>
    <property type="molecule type" value="Genomic_DNA"/>
</dbReference>
<sequence length="317" mass="33863">MRFIDARRLFALQVLVLCNFPVSSCGSLGTTGDAEGVPAVGRVDLQKCPTYLEELNCLLGNVAPGQGFLPSNSGGRLLVCTGREGVPPLRCASPGTRRTPASPQRPKAGAETGADGYCSVSPPTGNLPWPSLPGYPVPGSASTLASPLTYKAHHPLALFSGLGGTPTMRFIDARRLFALQDRCDEEMLLSPKLADDARKERRQGSLFFIFAPGEQLVTETRCRWSAYHGCAEVAQRGKAEYFGQDRPRVRVRRWPLGSGPEPALLPWSLTASQVPSNLAPCFATQSRCPRASGSISWAAVQPGRALLSKTSVANALS</sequence>
<keyword evidence="2" id="KW-1185">Reference proteome</keyword>
<accession>A0ACB7SQ37</accession>
<name>A0ACB7SQ37_HYAAI</name>
<reference evidence="1" key="1">
    <citation type="submission" date="2020-05" db="EMBL/GenBank/DDBJ databases">
        <title>Large-scale comparative analyses of tick genomes elucidate their genetic diversity and vector capacities.</title>
        <authorList>
            <person name="Jia N."/>
            <person name="Wang J."/>
            <person name="Shi W."/>
            <person name="Du L."/>
            <person name="Sun Y."/>
            <person name="Zhan W."/>
            <person name="Jiang J."/>
            <person name="Wang Q."/>
            <person name="Zhang B."/>
            <person name="Ji P."/>
            <person name="Sakyi L.B."/>
            <person name="Cui X."/>
            <person name="Yuan T."/>
            <person name="Jiang B."/>
            <person name="Yang W."/>
            <person name="Lam T.T.-Y."/>
            <person name="Chang Q."/>
            <person name="Ding S."/>
            <person name="Wang X."/>
            <person name="Zhu J."/>
            <person name="Ruan X."/>
            <person name="Zhao L."/>
            <person name="Wei J."/>
            <person name="Que T."/>
            <person name="Du C."/>
            <person name="Cheng J."/>
            <person name="Dai P."/>
            <person name="Han X."/>
            <person name="Huang E."/>
            <person name="Gao Y."/>
            <person name="Liu J."/>
            <person name="Shao H."/>
            <person name="Ye R."/>
            <person name="Li L."/>
            <person name="Wei W."/>
            <person name="Wang X."/>
            <person name="Wang C."/>
            <person name="Yang T."/>
            <person name="Huo Q."/>
            <person name="Li W."/>
            <person name="Guo W."/>
            <person name="Chen H."/>
            <person name="Zhou L."/>
            <person name="Ni X."/>
            <person name="Tian J."/>
            <person name="Zhou Y."/>
            <person name="Sheng Y."/>
            <person name="Liu T."/>
            <person name="Pan Y."/>
            <person name="Xia L."/>
            <person name="Li J."/>
            <person name="Zhao F."/>
            <person name="Cao W."/>
        </authorList>
    </citation>
    <scope>NUCLEOTIDE SEQUENCE</scope>
    <source>
        <strain evidence="1">Hyas-2018</strain>
    </source>
</reference>
<protein>
    <submittedName>
        <fullName evidence="1">Uncharacterized protein</fullName>
    </submittedName>
</protein>
<dbReference type="Proteomes" id="UP000821845">
    <property type="component" value="Chromosome 3"/>
</dbReference>
<comment type="caution">
    <text evidence="1">The sequence shown here is derived from an EMBL/GenBank/DDBJ whole genome shotgun (WGS) entry which is preliminary data.</text>
</comment>